<keyword evidence="4" id="KW-1185">Reference proteome</keyword>
<protein>
    <submittedName>
        <fullName evidence="3">F-box SKIP23-like protein (DUF295)</fullName>
    </submittedName>
</protein>
<dbReference type="Proteomes" id="UP001140206">
    <property type="component" value="Chromosome 2"/>
</dbReference>
<dbReference type="InterPro" id="IPR001810">
    <property type="entry name" value="F-box_dom"/>
</dbReference>
<proteinExistence type="predicted"/>
<dbReference type="Pfam" id="PF00646">
    <property type="entry name" value="F-box"/>
    <property type="match status" value="1"/>
</dbReference>
<dbReference type="InterPro" id="IPR050942">
    <property type="entry name" value="F-box_BR-signaling"/>
</dbReference>
<gene>
    <name evidence="3" type="ORF">LUZ62_050764</name>
</gene>
<accession>A0AAV8G9F6</accession>
<dbReference type="AlphaFoldDB" id="A0AAV8G9F6"/>
<name>A0AAV8G9F6_9POAL</name>
<sequence>MCEERERDWSDLLPELINVISKRIPGLCDYIRFRAVCKRWHSLVPMSDAPQELPWLLEGNGNNHAITTHLQEKHRFFSLFTGETGTICVKPSCQGKSFRGPSQGHLLLLDAGYTNVRKRCHLFNPLTKEEVWVPPRPCIFDLPVHKDGFESWAFFDVNTNEWIAAERRTSHPCCYSTRMLISSRRGTIAELFPVSTGVKLAEIPPPPEETQLDSQCVSSHLVGTDGGLRRVSMYSRCCSNTEHCFYFRIYQMEYEDCLSWEELSSIGDRALFLDVDEAFSINTKSYPAATSAGLVTPNSIYFLSPHDFKPYRYDIQQGFVQRLPCPFKTCTWFLPTLRTVTIGP</sequence>
<evidence type="ECO:0000313" key="3">
    <source>
        <dbReference type="EMBL" id="KAJ4799518.1"/>
    </source>
</evidence>
<dbReference type="InterPro" id="IPR005174">
    <property type="entry name" value="KIB1-4_b-propeller"/>
</dbReference>
<evidence type="ECO:0000259" key="1">
    <source>
        <dbReference type="Pfam" id="PF00646"/>
    </source>
</evidence>
<reference evidence="3" key="1">
    <citation type="submission" date="2022-08" db="EMBL/GenBank/DDBJ databases">
        <authorList>
            <person name="Marques A."/>
        </authorList>
    </citation>
    <scope>NUCLEOTIDE SEQUENCE</scope>
    <source>
        <strain evidence="3">RhyPub2mFocal</strain>
        <tissue evidence="3">Leaves</tissue>
    </source>
</reference>
<dbReference type="PANTHER" id="PTHR44259">
    <property type="entry name" value="OS07G0183000 PROTEIN-RELATED"/>
    <property type="match status" value="1"/>
</dbReference>
<evidence type="ECO:0000259" key="2">
    <source>
        <dbReference type="Pfam" id="PF03478"/>
    </source>
</evidence>
<feature type="domain" description="KIB1-4 beta-propeller" evidence="2">
    <location>
        <begin position="91"/>
        <end position="309"/>
    </location>
</feature>
<feature type="domain" description="F-box" evidence="1">
    <location>
        <begin position="9"/>
        <end position="44"/>
    </location>
</feature>
<organism evidence="3 4">
    <name type="scientific">Rhynchospora pubera</name>
    <dbReference type="NCBI Taxonomy" id="906938"/>
    <lineage>
        <taxon>Eukaryota</taxon>
        <taxon>Viridiplantae</taxon>
        <taxon>Streptophyta</taxon>
        <taxon>Embryophyta</taxon>
        <taxon>Tracheophyta</taxon>
        <taxon>Spermatophyta</taxon>
        <taxon>Magnoliopsida</taxon>
        <taxon>Liliopsida</taxon>
        <taxon>Poales</taxon>
        <taxon>Cyperaceae</taxon>
        <taxon>Cyperoideae</taxon>
        <taxon>Rhynchosporeae</taxon>
        <taxon>Rhynchospora</taxon>
    </lineage>
</organism>
<evidence type="ECO:0000313" key="4">
    <source>
        <dbReference type="Proteomes" id="UP001140206"/>
    </source>
</evidence>
<comment type="caution">
    <text evidence="3">The sequence shown here is derived from an EMBL/GenBank/DDBJ whole genome shotgun (WGS) entry which is preliminary data.</text>
</comment>
<dbReference type="EMBL" id="JAMFTS010000002">
    <property type="protein sequence ID" value="KAJ4799518.1"/>
    <property type="molecule type" value="Genomic_DNA"/>
</dbReference>
<dbReference type="Pfam" id="PF03478">
    <property type="entry name" value="Beta-prop_KIB1-4"/>
    <property type="match status" value="1"/>
</dbReference>